<dbReference type="AlphaFoldDB" id="H3SP45"/>
<sequence>MDEPVLGILTLYLNDQKQLEERHIYQKMVVAGKKLGLTVFVFTPEDVDHEQKRINGMWYHQKSGRWTRKWTRFPTMIFDRCRIQKSYRFEQLKRFRSKYPKLLYLNRPLRNKWTIYQVLSTVPSLKKYLPYTRQYSGIQDVQRMLKERPLLYLKPINGTGGRGILRIQRLRSTDGMVYVEGRDHQRQVIRPQKMTFSQLAAQLSCWKANDRYLIQQGIALKLPSGRVHDYRMLVQKDGSGVWSVTGCAGRVGPLHSITSNLHGGGQAVRMEELLTQWIGDEARIQDVRKEAEALSLEVAAFLEKRYDALCELALDLAIDQRGRIWLLEVNPKPAREVFYRIGDKVTYRNAIVRPLEYASWLYRKKAGIQLPDSDPPPMPPADSDSKE</sequence>
<dbReference type="InterPro" id="IPR026838">
    <property type="entry name" value="YheC/D"/>
</dbReference>
<organism evidence="1 2">
    <name type="scientific">Paenibacillus dendritiformis C454</name>
    <dbReference type="NCBI Taxonomy" id="1131935"/>
    <lineage>
        <taxon>Bacteria</taxon>
        <taxon>Bacillati</taxon>
        <taxon>Bacillota</taxon>
        <taxon>Bacilli</taxon>
        <taxon>Bacillales</taxon>
        <taxon>Paenibacillaceae</taxon>
        <taxon>Paenibacillus</taxon>
    </lineage>
</organism>
<dbReference type="SUPFAM" id="SSF56059">
    <property type="entry name" value="Glutathione synthetase ATP-binding domain-like"/>
    <property type="match status" value="1"/>
</dbReference>
<dbReference type="Pfam" id="PF14398">
    <property type="entry name" value="ATPgrasp_YheCD"/>
    <property type="match status" value="1"/>
</dbReference>
<dbReference type="PATRIC" id="fig|1131935.3.peg.5536"/>
<dbReference type="Proteomes" id="UP000003900">
    <property type="component" value="Unassembled WGS sequence"/>
</dbReference>
<evidence type="ECO:0000313" key="1">
    <source>
        <dbReference type="EMBL" id="EHQ59130.1"/>
    </source>
</evidence>
<dbReference type="EMBL" id="AHKH01000178">
    <property type="protein sequence ID" value="EHQ59130.1"/>
    <property type="molecule type" value="Genomic_DNA"/>
</dbReference>
<dbReference type="Gene3D" id="3.30.470.20">
    <property type="entry name" value="ATP-grasp fold, B domain"/>
    <property type="match status" value="1"/>
</dbReference>
<dbReference type="OrthoDB" id="7869153at2"/>
<keyword evidence="2" id="KW-1185">Reference proteome</keyword>
<accession>H3SP45</accession>
<evidence type="ECO:0000313" key="2">
    <source>
        <dbReference type="Proteomes" id="UP000003900"/>
    </source>
</evidence>
<name>H3SP45_9BACL</name>
<comment type="caution">
    <text evidence="1">The sequence shown here is derived from an EMBL/GenBank/DDBJ whole genome shotgun (WGS) entry which is preliminary data.</text>
</comment>
<protein>
    <recommendedName>
        <fullName evidence="3">ATP-grasp domain-containing protein</fullName>
    </recommendedName>
</protein>
<proteinExistence type="predicted"/>
<evidence type="ECO:0008006" key="3">
    <source>
        <dbReference type="Google" id="ProtNLM"/>
    </source>
</evidence>
<gene>
    <name evidence="1" type="ORF">PDENDC454_26768</name>
</gene>
<dbReference type="RefSeq" id="WP_006679820.1">
    <property type="nucleotide sequence ID" value="NZ_AHKH01000178.1"/>
</dbReference>
<dbReference type="STRING" id="1131935.PDENDC454_26768"/>
<reference evidence="1 2" key="1">
    <citation type="journal article" date="2012" name="J. Bacteriol.">
        <title>Genome Sequence of the Pattern-Forming Social Bacterium Paenibacillus dendritiformis C454 Chiral Morphotype.</title>
        <authorList>
            <person name="Sirota-Madi A."/>
            <person name="Olender T."/>
            <person name="Helman Y."/>
            <person name="Brainis I."/>
            <person name="Finkelshtein A."/>
            <person name="Roth D."/>
            <person name="Hagai E."/>
            <person name="Leshkowitz D."/>
            <person name="Brodsky L."/>
            <person name="Galatenko V."/>
            <person name="Nikolaev V."/>
            <person name="Gutnick D.L."/>
            <person name="Lancet D."/>
            <person name="Ben-Jacob E."/>
        </authorList>
    </citation>
    <scope>NUCLEOTIDE SEQUENCE [LARGE SCALE GENOMIC DNA]</scope>
    <source>
        <strain evidence="1 2">C454</strain>
    </source>
</reference>